<protein>
    <recommendedName>
        <fullName evidence="9">MIF4G domain-containing protein</fullName>
    </recommendedName>
</protein>
<evidence type="ECO:0000256" key="4">
    <source>
        <dbReference type="ARBA" id="ARBA00022540"/>
    </source>
</evidence>
<evidence type="ECO:0000256" key="7">
    <source>
        <dbReference type="ARBA" id="ARBA00022917"/>
    </source>
</evidence>
<organism evidence="10 11">
    <name type="scientific">Penicillium alfredii</name>
    <dbReference type="NCBI Taxonomy" id="1506179"/>
    <lineage>
        <taxon>Eukaryota</taxon>
        <taxon>Fungi</taxon>
        <taxon>Dikarya</taxon>
        <taxon>Ascomycota</taxon>
        <taxon>Pezizomycotina</taxon>
        <taxon>Eurotiomycetes</taxon>
        <taxon>Eurotiomycetidae</taxon>
        <taxon>Eurotiales</taxon>
        <taxon>Aspergillaceae</taxon>
        <taxon>Penicillium</taxon>
    </lineage>
</organism>
<dbReference type="GO" id="GO:0003743">
    <property type="term" value="F:translation initiation factor activity"/>
    <property type="evidence" value="ECO:0007669"/>
    <property type="project" value="UniProtKB-KW"/>
</dbReference>
<feature type="compositionally biased region" description="Polar residues" evidence="8">
    <location>
        <begin position="200"/>
        <end position="209"/>
    </location>
</feature>
<evidence type="ECO:0000256" key="8">
    <source>
        <dbReference type="SAM" id="MobiDB-lite"/>
    </source>
</evidence>
<keyword evidence="11" id="KW-1185">Reference proteome</keyword>
<keyword evidence="7" id="KW-0648">Protein biosynthesis</keyword>
<dbReference type="Pfam" id="PF02854">
    <property type="entry name" value="MIF4G"/>
    <property type="match status" value="1"/>
</dbReference>
<feature type="region of interest" description="Disordered" evidence="8">
    <location>
        <begin position="890"/>
        <end position="961"/>
    </location>
</feature>
<dbReference type="InterPro" id="IPR016024">
    <property type="entry name" value="ARM-type_fold"/>
</dbReference>
<evidence type="ECO:0000313" key="11">
    <source>
        <dbReference type="Proteomes" id="UP001141434"/>
    </source>
</evidence>
<dbReference type="GeneID" id="81392602"/>
<feature type="compositionally biased region" description="Polar residues" evidence="8">
    <location>
        <begin position="114"/>
        <end position="123"/>
    </location>
</feature>
<dbReference type="GO" id="GO:0010494">
    <property type="term" value="C:cytoplasmic stress granule"/>
    <property type="evidence" value="ECO:0007669"/>
    <property type="project" value="UniProtKB-ARBA"/>
</dbReference>
<feature type="compositionally biased region" description="Basic and acidic residues" evidence="8">
    <location>
        <begin position="686"/>
        <end position="768"/>
    </location>
</feature>
<dbReference type="GO" id="GO:0003729">
    <property type="term" value="F:mRNA binding"/>
    <property type="evidence" value="ECO:0007669"/>
    <property type="project" value="TreeGrafter"/>
</dbReference>
<evidence type="ECO:0000256" key="5">
    <source>
        <dbReference type="ARBA" id="ARBA00022553"/>
    </source>
</evidence>
<feature type="compositionally biased region" description="Low complexity" evidence="8">
    <location>
        <begin position="556"/>
        <end position="574"/>
    </location>
</feature>
<dbReference type="GO" id="GO:0016281">
    <property type="term" value="C:eukaryotic translation initiation factor 4F complex"/>
    <property type="evidence" value="ECO:0007669"/>
    <property type="project" value="TreeGrafter"/>
</dbReference>
<feature type="compositionally biased region" description="Basic and acidic residues" evidence="8">
    <location>
        <begin position="1482"/>
        <end position="1498"/>
    </location>
</feature>
<feature type="compositionally biased region" description="Low complexity" evidence="8">
    <location>
        <begin position="1396"/>
        <end position="1407"/>
    </location>
</feature>
<comment type="similarity">
    <text evidence="2">Belongs to the eukaryotic initiation factor 4G family.</text>
</comment>
<dbReference type="Pfam" id="PF12152">
    <property type="entry name" value="eIF_4G1"/>
    <property type="match status" value="1"/>
</dbReference>
<reference evidence="10" key="2">
    <citation type="journal article" date="2023" name="IMA Fungus">
        <title>Comparative genomic study of the Penicillium genus elucidates a diverse pangenome and 15 lateral gene transfer events.</title>
        <authorList>
            <person name="Petersen C."/>
            <person name="Sorensen T."/>
            <person name="Nielsen M.R."/>
            <person name="Sondergaard T.E."/>
            <person name="Sorensen J.L."/>
            <person name="Fitzpatrick D.A."/>
            <person name="Frisvad J.C."/>
            <person name="Nielsen K.L."/>
        </authorList>
    </citation>
    <scope>NUCLEOTIDE SEQUENCE</scope>
    <source>
        <strain evidence="10">IBT 34128</strain>
    </source>
</reference>
<feature type="compositionally biased region" description="Low complexity" evidence="8">
    <location>
        <begin position="270"/>
        <end position="279"/>
    </location>
</feature>
<evidence type="ECO:0000256" key="2">
    <source>
        <dbReference type="ARBA" id="ARBA00005775"/>
    </source>
</evidence>
<dbReference type="RefSeq" id="XP_056514501.1">
    <property type="nucleotide sequence ID" value="XM_056653434.1"/>
</dbReference>
<dbReference type="FunFam" id="1.25.40.180:FF:000020">
    <property type="entry name" value="Eukaryotic translation initiation factor subunit"/>
    <property type="match status" value="1"/>
</dbReference>
<gene>
    <name evidence="10" type="ORF">NUU61_002852</name>
</gene>
<evidence type="ECO:0000256" key="6">
    <source>
        <dbReference type="ARBA" id="ARBA00022884"/>
    </source>
</evidence>
<dbReference type="Proteomes" id="UP001141434">
    <property type="component" value="Unassembled WGS sequence"/>
</dbReference>
<comment type="subcellular location">
    <subcellularLocation>
        <location evidence="1">Cytoplasm</location>
    </subcellularLocation>
</comment>
<accession>A0A9W9FSC3</accession>
<feature type="compositionally biased region" description="Low complexity" evidence="8">
    <location>
        <begin position="494"/>
        <end position="503"/>
    </location>
</feature>
<feature type="compositionally biased region" description="Polar residues" evidence="8">
    <location>
        <begin position="480"/>
        <end position="493"/>
    </location>
</feature>
<feature type="compositionally biased region" description="Polar residues" evidence="8">
    <location>
        <begin position="1461"/>
        <end position="1478"/>
    </location>
</feature>
<dbReference type="SUPFAM" id="SSF101489">
    <property type="entry name" value="Eukaryotic initiation factor 4f subunit eIF4g, eIF4e-binding domain"/>
    <property type="match status" value="1"/>
</dbReference>
<dbReference type="OrthoDB" id="514777at2759"/>
<feature type="compositionally biased region" description="Polar residues" evidence="8">
    <location>
        <begin position="905"/>
        <end position="915"/>
    </location>
</feature>
<feature type="compositionally biased region" description="Gly residues" evidence="8">
    <location>
        <begin position="254"/>
        <end position="269"/>
    </location>
</feature>
<dbReference type="PANTHER" id="PTHR23253">
    <property type="entry name" value="EUKARYOTIC TRANSLATION INITIATION FACTOR 4 GAMMA"/>
    <property type="match status" value="1"/>
</dbReference>
<keyword evidence="4" id="KW-0396">Initiation factor</keyword>
<feature type="compositionally biased region" description="Low complexity" evidence="8">
    <location>
        <begin position="241"/>
        <end position="253"/>
    </location>
</feature>
<feature type="compositionally biased region" description="Polar residues" evidence="8">
    <location>
        <begin position="135"/>
        <end position="152"/>
    </location>
</feature>
<feature type="region of interest" description="Disordered" evidence="8">
    <location>
        <begin position="974"/>
        <end position="1019"/>
    </location>
</feature>
<dbReference type="Gene3D" id="1.20.970.30">
    <property type="entry name" value="eIF4G, eIF4E-binding domain"/>
    <property type="match status" value="1"/>
</dbReference>
<sequence length="1498" mass="159912">MSSIPPQSGPQPQGQSTATTASSQPATSTPLAATAPAPARSYANATKKSATDSTAAPVTVGGSAQHGKSTSVSPVSGKPMQPQEPQQSASPGVTIVNGAPTAPAASQGDHSRKPSVTITSAGTSGYMPNGGPASRPNSLQFGFANQQSSPSMGNHAVPASNQSQSGLGAPSTNPRVTSPQTSPSPIPQPASSGGRPPPSTYQAQGNVPNFGSFGDAGDANTRPTPQAPLGPGPQHLRRESSQSTHSDMSSHMGSGPGRGGYPHQGGRGRGYSQSGYQGQMPYSPGPNFRQTPNQPRGGPNMGPQFHGPNQGRPLAPFPNSPHQANRSPALANAHPATPQMNQVPMAHPQMPPQPYGAYGQHMGPQTVRYPSFSRNPSNKPARRGNFSRHRAKSAVSLNFPIPDLAPESGQFERYLTMMKSHQAYPPGYDPNYGYYNPAYGMQQMQYMTPPSPQPRPGMPYNPQAGYMPGQYNVQPPPQSTPLSRTPSQVSTDRPGSSLGQGPAPAGPPAPGHAHSASRSSNSPAPAKPHFIIPSAKKSPIVIKDPGSGVVKTFDKTPASPARATPSPVKIATPTSTPPPRTASATEHTRSDSKATAAKTDEEKKQELKDAVRQKIQEDEAAQKRQAESTRKTTDETEPAKAKEGETESARAALEDLSLKDKPAPPEEPKKTPAPAPANDDEIDFDAIEREMAEIEAKELAAEQDYNRKKQAKKDEEARKEREERESYEANMKNAEREAEEREIARETARTQKTEVVEDESSRKEREDLFASLKKGGFQATESSTPADSGAATPVSSDVSMGPPAKPASAAKKPAGLKLDTPNPTEPPQPSAAMKSLHSAKFLEDLSKVTYPSSITAPNPALNAAAPAGRQFHYDRDFLLQFQTAFKDKPSVDWDSRVRETVGDSEASSRPQSARTPSMGGRAGSRNAPATSFPMGMGNFGQPQSRHSMPPVNPSLGGRNAHPFGPFPRPGMGMGPAMSRTNSSGMPMSPRVASSKGGARAGSKRDKHSAKKEEEGNKSMPLTAGMDLKALTTSSTGWKPRSIGQATTGPAPGGDTYMAPDVVQRKVKAALNKMTPEKFERIAAQILEIVSQSKDESDGRTLRQVIQLTFEKATDEAHWAPMYAKFCKRMLESMSVEIQDENIRDKNGNVVTGGSLFRKYLLNRCQEEFERGWKINLPEKPEGVTEEVAMMSDEYYQAAAAKRRGLGLVKFIGELYKLGMLTERIMHECVKKLVDYEGIPDEAEVESLTSLLRTIGSSLDASEKGPAMMDAYFARINLMVETPGLPSRMRFMLMDIIDLRASRWVSKDSDKGPKTIHEIREAAARAQQEADMERMRQQANRGGGGRPQMGRGDARSFSGYGHQAPPPDYASSKVGSDDLRRLRATRNTNQPMSFGPSSLLGSRSSSGRKNLGPGGNLVRGSDDSAASSRTGTPPAGKKEDKEAASSINAFSALASLEDRDNLATSPPSNPTSPMLTKSQPAAAERRPSKTPSKDGENAA</sequence>
<feature type="region of interest" description="Disordered" evidence="8">
    <location>
        <begin position="1322"/>
        <end position="1498"/>
    </location>
</feature>
<dbReference type="InterPro" id="IPR022745">
    <property type="entry name" value="eIF4G1_eIF4E-bd"/>
</dbReference>
<evidence type="ECO:0000259" key="9">
    <source>
        <dbReference type="SMART" id="SM00543"/>
    </source>
</evidence>
<keyword evidence="6" id="KW-0694">RNA-binding</keyword>
<evidence type="ECO:0000256" key="3">
    <source>
        <dbReference type="ARBA" id="ARBA00022490"/>
    </source>
</evidence>
<feature type="region of interest" description="Disordered" evidence="8">
    <location>
        <begin position="446"/>
        <end position="837"/>
    </location>
</feature>
<dbReference type="EMBL" id="JAPMSZ010000004">
    <property type="protein sequence ID" value="KAJ5105505.1"/>
    <property type="molecule type" value="Genomic_DNA"/>
</dbReference>
<evidence type="ECO:0000313" key="10">
    <source>
        <dbReference type="EMBL" id="KAJ5105505.1"/>
    </source>
</evidence>
<dbReference type="FunFam" id="1.20.970.30:FF:000001">
    <property type="entry name" value="Eukaryotic translation initiation factor subunit eIF-4F, putative"/>
    <property type="match status" value="1"/>
</dbReference>
<dbReference type="SUPFAM" id="SSF48371">
    <property type="entry name" value="ARM repeat"/>
    <property type="match status" value="1"/>
</dbReference>
<dbReference type="InterPro" id="IPR003890">
    <property type="entry name" value="MIF4G-like_typ-3"/>
</dbReference>
<feature type="compositionally biased region" description="Pro residues" evidence="8">
    <location>
        <begin position="449"/>
        <end position="459"/>
    </location>
</feature>
<feature type="region of interest" description="Disordered" evidence="8">
    <location>
        <begin position="1033"/>
        <end position="1055"/>
    </location>
</feature>
<keyword evidence="3" id="KW-0963">Cytoplasm</keyword>
<dbReference type="SMART" id="SM00543">
    <property type="entry name" value="MIF4G"/>
    <property type="match status" value="1"/>
</dbReference>
<dbReference type="Gene3D" id="1.25.40.180">
    <property type="match status" value="1"/>
</dbReference>
<evidence type="ECO:0000256" key="1">
    <source>
        <dbReference type="ARBA" id="ARBA00004496"/>
    </source>
</evidence>
<comment type="caution">
    <text evidence="10">The sequence shown here is derived from an EMBL/GenBank/DDBJ whole genome shotgun (WGS) entry which is preliminary data.</text>
</comment>
<keyword evidence="5" id="KW-0597">Phosphoprotein</keyword>
<feature type="compositionally biased region" description="Polar residues" evidence="8">
    <location>
        <begin position="159"/>
        <end position="176"/>
    </location>
</feature>
<feature type="compositionally biased region" description="Basic residues" evidence="8">
    <location>
        <begin position="380"/>
        <end position="391"/>
    </location>
</feature>
<feature type="compositionally biased region" description="Low complexity" evidence="8">
    <location>
        <begin position="1"/>
        <end position="56"/>
    </location>
</feature>
<feature type="compositionally biased region" description="Polar residues" evidence="8">
    <location>
        <begin position="1384"/>
        <end position="1395"/>
    </location>
</feature>
<feature type="region of interest" description="Disordered" evidence="8">
    <location>
        <begin position="1"/>
        <end position="391"/>
    </location>
</feature>
<proteinExistence type="inferred from homology"/>
<feature type="domain" description="MIF4G" evidence="9">
    <location>
        <begin position="1063"/>
        <end position="1302"/>
    </location>
</feature>
<reference evidence="10" key="1">
    <citation type="submission" date="2022-11" db="EMBL/GenBank/DDBJ databases">
        <authorList>
            <person name="Petersen C."/>
        </authorList>
    </citation>
    <scope>NUCLEOTIDE SEQUENCE</scope>
    <source>
        <strain evidence="10">IBT 34128</strain>
    </source>
</reference>
<feature type="compositionally biased region" description="Low complexity" evidence="8">
    <location>
        <begin position="511"/>
        <end position="524"/>
    </location>
</feature>
<feature type="compositionally biased region" description="Basic and acidic residues" evidence="8">
    <location>
        <begin position="890"/>
        <end position="901"/>
    </location>
</feature>
<name>A0A9W9FSC3_9EURO</name>
<feature type="compositionally biased region" description="Basic and acidic residues" evidence="8">
    <location>
        <begin position="586"/>
        <end position="670"/>
    </location>
</feature>
<dbReference type="InterPro" id="IPR036211">
    <property type="entry name" value="eIF4G_eIF4E-bd_sf"/>
</dbReference>
<dbReference type="PANTHER" id="PTHR23253:SF9">
    <property type="entry name" value="EUKARYOTIC TRANSLATION INITIATION FACTOR 4 GAMMA 2"/>
    <property type="match status" value="1"/>
</dbReference>